<evidence type="ECO:0000313" key="3">
    <source>
        <dbReference type="Proteomes" id="UP000288805"/>
    </source>
</evidence>
<dbReference type="PANTHER" id="PTHR31964:SF55">
    <property type="entry name" value="USPA DOMAIN-CONTAINING PROTEIN"/>
    <property type="match status" value="1"/>
</dbReference>
<dbReference type="InterPro" id="IPR006015">
    <property type="entry name" value="Universal_stress_UspA"/>
</dbReference>
<dbReference type="Proteomes" id="UP000288805">
    <property type="component" value="Unassembled WGS sequence"/>
</dbReference>
<proteinExistence type="predicted"/>
<reference evidence="2 3" key="1">
    <citation type="journal article" date="2018" name="PLoS Genet.">
        <title>Population sequencing reveals clonal diversity and ancestral inbreeding in the grapevine cultivar Chardonnay.</title>
        <authorList>
            <person name="Roach M.J."/>
            <person name="Johnson D.L."/>
            <person name="Bohlmann J."/>
            <person name="van Vuuren H.J."/>
            <person name="Jones S.J."/>
            <person name="Pretorius I.S."/>
            <person name="Schmidt S.A."/>
            <person name="Borneman A.R."/>
        </authorList>
    </citation>
    <scope>NUCLEOTIDE SEQUENCE [LARGE SCALE GENOMIC DNA]</scope>
    <source>
        <strain evidence="3">cv. Chardonnay</strain>
        <tissue evidence="2">Leaf</tissue>
    </source>
</reference>
<dbReference type="CDD" id="cd23659">
    <property type="entry name" value="USP_At3g01520-like"/>
    <property type="match status" value="1"/>
</dbReference>
<organism evidence="2 3">
    <name type="scientific">Vitis vinifera</name>
    <name type="common">Grape</name>
    <dbReference type="NCBI Taxonomy" id="29760"/>
    <lineage>
        <taxon>Eukaryota</taxon>
        <taxon>Viridiplantae</taxon>
        <taxon>Streptophyta</taxon>
        <taxon>Embryophyta</taxon>
        <taxon>Tracheophyta</taxon>
        <taxon>Spermatophyta</taxon>
        <taxon>Magnoliopsida</taxon>
        <taxon>eudicotyledons</taxon>
        <taxon>Gunneridae</taxon>
        <taxon>Pentapetalae</taxon>
        <taxon>rosids</taxon>
        <taxon>Vitales</taxon>
        <taxon>Vitaceae</taxon>
        <taxon>Viteae</taxon>
        <taxon>Vitis</taxon>
    </lineage>
</organism>
<feature type="domain" description="UspA" evidence="1">
    <location>
        <begin position="114"/>
        <end position="196"/>
    </location>
</feature>
<evidence type="ECO:0000313" key="2">
    <source>
        <dbReference type="EMBL" id="RVX12441.1"/>
    </source>
</evidence>
<dbReference type="EMBL" id="QGNW01000027">
    <property type="protein sequence ID" value="RVX12441.1"/>
    <property type="molecule type" value="Genomic_DNA"/>
</dbReference>
<dbReference type="SUPFAM" id="SSF52402">
    <property type="entry name" value="Adenine nucleotide alpha hydrolases-like"/>
    <property type="match status" value="1"/>
</dbReference>
<gene>
    <name evidence="2" type="primary">VvCHDp000137_9</name>
    <name evidence="2" type="ORF">CK203_011825</name>
</gene>
<name>A0A438JTZ6_VITVI</name>
<accession>A0A438JTZ6</accession>
<dbReference type="Gene3D" id="3.40.50.620">
    <property type="entry name" value="HUPs"/>
    <property type="match status" value="1"/>
</dbReference>
<protein>
    <submittedName>
        <fullName evidence="2">Universal stress protein A-like protein</fullName>
    </submittedName>
</protein>
<sequence>MEMAVEGGGPQVHKKVMVAIDENECSYHALMWVLHNLKESIGNSPLVIFNAQPPPYRNNTFAASLGTARMYCPVSAGVDGDIKNIGLSDLRIAIDKFQFFCVTAPEFINNVQEQNKKVSAALLEKAKSICSSQGVNAETISEVGDAQQAICDAVQKLNITLLILGDRGIGKIKRAFLGSVSNHCVHNAKCPVLVVKKSS</sequence>
<dbReference type="InterPro" id="IPR014729">
    <property type="entry name" value="Rossmann-like_a/b/a_fold"/>
</dbReference>
<dbReference type="InterPro" id="IPR006016">
    <property type="entry name" value="UspA"/>
</dbReference>
<dbReference type="AlphaFoldDB" id="A0A438JTZ6"/>
<dbReference type="Pfam" id="PF00582">
    <property type="entry name" value="Usp"/>
    <property type="match status" value="1"/>
</dbReference>
<dbReference type="PRINTS" id="PR01438">
    <property type="entry name" value="UNVRSLSTRESS"/>
</dbReference>
<comment type="caution">
    <text evidence="2">The sequence shown here is derived from an EMBL/GenBank/DDBJ whole genome shotgun (WGS) entry which is preliminary data.</text>
</comment>
<evidence type="ECO:0000259" key="1">
    <source>
        <dbReference type="Pfam" id="PF00582"/>
    </source>
</evidence>
<dbReference type="PANTHER" id="PTHR31964">
    <property type="entry name" value="ADENINE NUCLEOTIDE ALPHA HYDROLASES-LIKE SUPERFAMILY PROTEIN"/>
    <property type="match status" value="1"/>
</dbReference>